<comment type="caution">
    <text evidence="1">The sequence shown here is derived from an EMBL/GenBank/DDBJ whole genome shotgun (WGS) entry which is preliminary data.</text>
</comment>
<dbReference type="STRING" id="133381.A0A2T9Y8F1"/>
<evidence type="ECO:0000313" key="2">
    <source>
        <dbReference type="Proteomes" id="UP000245609"/>
    </source>
</evidence>
<sequence>MVSHSLKNSSESINGILVSDSSDSPKKLRITDAIPLSHLSISLAARADISLQQVSLYLKKANLHLAGFYVAYSSEAMIASNYLSPSSTEFVNLLSSMSSNPLIIIKLEIPPPSTKSSDTPPLFKAFSLSDKSQLLTQIPLNGFESSEIQSVPFKLSLKDHNNIYDFDDHLDNTSLDWLQNLQYNSLLSKY</sequence>
<reference evidence="1 2" key="1">
    <citation type="journal article" date="2018" name="MBio">
        <title>Comparative Genomics Reveals the Core Gene Toolbox for the Fungus-Insect Symbiosis.</title>
        <authorList>
            <person name="Wang Y."/>
            <person name="Stata M."/>
            <person name="Wang W."/>
            <person name="Stajich J.E."/>
            <person name="White M.M."/>
            <person name="Moncalvo J.M."/>
        </authorList>
    </citation>
    <scope>NUCLEOTIDE SEQUENCE [LARGE SCALE GENOMIC DNA]</scope>
    <source>
        <strain evidence="1 2">SC-DP-2</strain>
    </source>
</reference>
<organism evidence="1 2">
    <name type="scientific">Smittium megazygosporum</name>
    <dbReference type="NCBI Taxonomy" id="133381"/>
    <lineage>
        <taxon>Eukaryota</taxon>
        <taxon>Fungi</taxon>
        <taxon>Fungi incertae sedis</taxon>
        <taxon>Zoopagomycota</taxon>
        <taxon>Kickxellomycotina</taxon>
        <taxon>Harpellomycetes</taxon>
        <taxon>Harpellales</taxon>
        <taxon>Legeriomycetaceae</taxon>
        <taxon>Smittium</taxon>
    </lineage>
</organism>
<keyword evidence="2" id="KW-1185">Reference proteome</keyword>
<gene>
    <name evidence="1" type="ORF">BB560_006357</name>
</gene>
<evidence type="ECO:0000313" key="1">
    <source>
        <dbReference type="EMBL" id="PVU88613.1"/>
    </source>
</evidence>
<dbReference type="PANTHER" id="PTHR12941:SF10">
    <property type="entry name" value="ER MEMBRANE PROTEIN COMPLEX SUBUNIT 8_9 HOMOLOG"/>
    <property type="match status" value="1"/>
</dbReference>
<dbReference type="InterPro" id="IPR005366">
    <property type="entry name" value="EMC8/9"/>
</dbReference>
<dbReference type="EMBL" id="MBFS01003130">
    <property type="protein sequence ID" value="PVU88613.1"/>
    <property type="molecule type" value="Genomic_DNA"/>
</dbReference>
<dbReference type="Proteomes" id="UP000245609">
    <property type="component" value="Unassembled WGS sequence"/>
</dbReference>
<dbReference type="OrthoDB" id="194468at2759"/>
<evidence type="ECO:0008006" key="3">
    <source>
        <dbReference type="Google" id="ProtNLM"/>
    </source>
</evidence>
<dbReference type="AlphaFoldDB" id="A0A2T9Y8F1"/>
<dbReference type="Pfam" id="PF03665">
    <property type="entry name" value="UPF0172"/>
    <property type="match status" value="1"/>
</dbReference>
<dbReference type="GO" id="GO:0072546">
    <property type="term" value="C:EMC complex"/>
    <property type="evidence" value="ECO:0007669"/>
    <property type="project" value="InterPro"/>
</dbReference>
<accession>A0A2T9Y8F1</accession>
<name>A0A2T9Y8F1_9FUNG</name>
<proteinExistence type="predicted"/>
<protein>
    <recommendedName>
        <fullName evidence="3">MPN domain-containing protein</fullName>
    </recommendedName>
</protein>
<dbReference type="PANTHER" id="PTHR12941">
    <property type="entry name" value="ER MEMBRANE PROTEIN COMPLEX"/>
    <property type="match status" value="1"/>
</dbReference>